<evidence type="ECO:0000256" key="5">
    <source>
        <dbReference type="ARBA" id="ARBA00023136"/>
    </source>
</evidence>
<keyword evidence="2" id="KW-1003">Cell membrane</keyword>
<dbReference type="RefSeq" id="WP_092077879.1">
    <property type="nucleotide sequence ID" value="NZ_FOYI01000003.1"/>
</dbReference>
<evidence type="ECO:0000313" key="8">
    <source>
        <dbReference type="Proteomes" id="UP000199302"/>
    </source>
</evidence>
<keyword evidence="8" id="KW-1185">Reference proteome</keyword>
<name>A0A1I6DF73_9RHOB</name>
<protein>
    <submittedName>
        <fullName evidence="7">Threonine/homoserine/homoserine lactone efflux protein</fullName>
    </submittedName>
</protein>
<feature type="transmembrane region" description="Helical" evidence="6">
    <location>
        <begin position="144"/>
        <end position="164"/>
    </location>
</feature>
<organism evidence="7 8">
    <name type="scientific">Poseidonocella sedimentorum</name>
    <dbReference type="NCBI Taxonomy" id="871652"/>
    <lineage>
        <taxon>Bacteria</taxon>
        <taxon>Pseudomonadati</taxon>
        <taxon>Pseudomonadota</taxon>
        <taxon>Alphaproteobacteria</taxon>
        <taxon>Rhodobacterales</taxon>
        <taxon>Roseobacteraceae</taxon>
        <taxon>Poseidonocella</taxon>
    </lineage>
</organism>
<evidence type="ECO:0000313" key="7">
    <source>
        <dbReference type="EMBL" id="SFR04109.1"/>
    </source>
</evidence>
<feature type="transmembrane region" description="Helical" evidence="6">
    <location>
        <begin position="43"/>
        <end position="64"/>
    </location>
</feature>
<keyword evidence="4 6" id="KW-1133">Transmembrane helix</keyword>
<keyword evidence="5 6" id="KW-0472">Membrane</keyword>
<dbReference type="GO" id="GO:0015171">
    <property type="term" value="F:amino acid transmembrane transporter activity"/>
    <property type="evidence" value="ECO:0007669"/>
    <property type="project" value="TreeGrafter"/>
</dbReference>
<evidence type="ECO:0000256" key="3">
    <source>
        <dbReference type="ARBA" id="ARBA00022692"/>
    </source>
</evidence>
<sequence length="203" mass="21186">MTLAAFATVALIHLLAAISPGPSFVVSVRTAIAEGFPTATALALGFGIGAAVWAAAALAGLALLFELVPALYLSLKLVGAAFLLYIAVSMWRHAPKPLPAADARPPRGTLAAMRLGILTFITNPKAAIFFGAIFVGLVPAGTSLPWLAALVAIVFFNETLWYIVVARVFSLPRARAAYGRAKSWIDRSLGTLLAAFGLKVALT</sequence>
<reference evidence="7 8" key="1">
    <citation type="submission" date="2016-10" db="EMBL/GenBank/DDBJ databases">
        <authorList>
            <person name="de Groot N.N."/>
        </authorList>
    </citation>
    <scope>NUCLEOTIDE SEQUENCE [LARGE SCALE GENOMIC DNA]</scope>
    <source>
        <strain evidence="8">KMM 9023,NRIC 0796,JCM 17311,KCTC 23692</strain>
    </source>
</reference>
<dbReference type="OrthoDB" id="9804822at2"/>
<feature type="transmembrane region" description="Helical" evidence="6">
    <location>
        <begin position="71"/>
        <end position="91"/>
    </location>
</feature>
<feature type="transmembrane region" description="Helical" evidence="6">
    <location>
        <begin position="111"/>
        <end position="137"/>
    </location>
</feature>
<evidence type="ECO:0000256" key="6">
    <source>
        <dbReference type="SAM" id="Phobius"/>
    </source>
</evidence>
<evidence type="ECO:0000256" key="4">
    <source>
        <dbReference type="ARBA" id="ARBA00022989"/>
    </source>
</evidence>
<dbReference type="AlphaFoldDB" id="A0A1I6DF73"/>
<comment type="subcellular location">
    <subcellularLocation>
        <location evidence="1">Cell membrane</location>
        <topology evidence="1">Multi-pass membrane protein</topology>
    </subcellularLocation>
</comment>
<gene>
    <name evidence="7" type="ORF">SAMN04515673_103118</name>
</gene>
<accession>A0A1I6DF73</accession>
<dbReference type="STRING" id="871652.SAMN04515673_103118"/>
<dbReference type="Proteomes" id="UP000199302">
    <property type="component" value="Unassembled WGS sequence"/>
</dbReference>
<evidence type="ECO:0000256" key="2">
    <source>
        <dbReference type="ARBA" id="ARBA00022475"/>
    </source>
</evidence>
<proteinExistence type="predicted"/>
<dbReference type="EMBL" id="FOYI01000003">
    <property type="protein sequence ID" value="SFR04109.1"/>
    <property type="molecule type" value="Genomic_DNA"/>
</dbReference>
<keyword evidence="3 6" id="KW-0812">Transmembrane</keyword>
<dbReference type="GO" id="GO:0005886">
    <property type="term" value="C:plasma membrane"/>
    <property type="evidence" value="ECO:0007669"/>
    <property type="project" value="UniProtKB-SubCell"/>
</dbReference>
<dbReference type="Pfam" id="PF01810">
    <property type="entry name" value="LysE"/>
    <property type="match status" value="1"/>
</dbReference>
<evidence type="ECO:0000256" key="1">
    <source>
        <dbReference type="ARBA" id="ARBA00004651"/>
    </source>
</evidence>
<dbReference type="PANTHER" id="PTHR30086:SF20">
    <property type="entry name" value="ARGININE EXPORTER PROTEIN ARGO-RELATED"/>
    <property type="match status" value="1"/>
</dbReference>
<dbReference type="InterPro" id="IPR001123">
    <property type="entry name" value="LeuE-type"/>
</dbReference>
<dbReference type="PANTHER" id="PTHR30086">
    <property type="entry name" value="ARGININE EXPORTER PROTEIN ARGO"/>
    <property type="match status" value="1"/>
</dbReference>